<proteinExistence type="predicted"/>
<dbReference type="EMBL" id="CAJOBP010034248">
    <property type="protein sequence ID" value="CAF4695855.1"/>
    <property type="molecule type" value="Genomic_DNA"/>
</dbReference>
<protein>
    <submittedName>
        <fullName evidence="1">Uncharacterized protein</fullName>
    </submittedName>
</protein>
<gene>
    <name evidence="1" type="ORF">UJA718_LOCUS35987</name>
</gene>
<evidence type="ECO:0000313" key="2">
    <source>
        <dbReference type="Proteomes" id="UP000663873"/>
    </source>
</evidence>
<sequence length="30" mass="3109">MYRDRVLGLGLGSLGLDSLGETLGVSVSRS</sequence>
<keyword evidence="2" id="KW-1185">Reference proteome</keyword>
<organism evidence="1 2">
    <name type="scientific">Rotaria socialis</name>
    <dbReference type="NCBI Taxonomy" id="392032"/>
    <lineage>
        <taxon>Eukaryota</taxon>
        <taxon>Metazoa</taxon>
        <taxon>Spiralia</taxon>
        <taxon>Gnathifera</taxon>
        <taxon>Rotifera</taxon>
        <taxon>Eurotatoria</taxon>
        <taxon>Bdelloidea</taxon>
        <taxon>Philodinida</taxon>
        <taxon>Philodinidae</taxon>
        <taxon>Rotaria</taxon>
    </lineage>
</organism>
<dbReference type="Proteomes" id="UP000663873">
    <property type="component" value="Unassembled WGS sequence"/>
</dbReference>
<name>A0A821I947_9BILA</name>
<accession>A0A821I947</accession>
<reference evidence="1" key="1">
    <citation type="submission" date="2021-02" db="EMBL/GenBank/DDBJ databases">
        <authorList>
            <person name="Nowell W R."/>
        </authorList>
    </citation>
    <scope>NUCLEOTIDE SEQUENCE</scope>
</reference>
<evidence type="ECO:0000313" key="1">
    <source>
        <dbReference type="EMBL" id="CAF4695855.1"/>
    </source>
</evidence>
<feature type="non-terminal residue" evidence="1">
    <location>
        <position position="1"/>
    </location>
</feature>
<dbReference type="AlphaFoldDB" id="A0A821I947"/>
<comment type="caution">
    <text evidence="1">The sequence shown here is derived from an EMBL/GenBank/DDBJ whole genome shotgun (WGS) entry which is preliminary data.</text>
</comment>